<dbReference type="InterPro" id="IPR043605">
    <property type="entry name" value="DUF883_C"/>
</dbReference>
<keyword evidence="4" id="KW-1185">Reference proteome</keyword>
<proteinExistence type="predicted"/>
<dbReference type="Proteomes" id="UP000199658">
    <property type="component" value="Unassembled WGS sequence"/>
</dbReference>
<dbReference type="EMBL" id="FOYO01000001">
    <property type="protein sequence ID" value="SFR39691.1"/>
    <property type="molecule type" value="Genomic_DNA"/>
</dbReference>
<dbReference type="STRING" id="670154.SAMN04488002_1215"/>
<organism evidence="3 4">
    <name type="scientific">Litoreibacter janthinus</name>
    <dbReference type="NCBI Taxonomy" id="670154"/>
    <lineage>
        <taxon>Bacteria</taxon>
        <taxon>Pseudomonadati</taxon>
        <taxon>Pseudomonadota</taxon>
        <taxon>Alphaproteobacteria</taxon>
        <taxon>Rhodobacterales</taxon>
        <taxon>Roseobacteraceae</taxon>
        <taxon>Litoreibacter</taxon>
    </lineage>
</organism>
<evidence type="ECO:0000256" key="1">
    <source>
        <dbReference type="SAM" id="Coils"/>
    </source>
</evidence>
<name>A0A1I6GC24_9RHOB</name>
<feature type="domain" description="DUF883" evidence="2">
    <location>
        <begin position="82"/>
        <end position="110"/>
    </location>
</feature>
<dbReference type="RefSeq" id="WP_090213775.1">
    <property type="nucleotide sequence ID" value="NZ_FOYO01000001.1"/>
</dbReference>
<keyword evidence="1" id="KW-0175">Coiled coil</keyword>
<evidence type="ECO:0000313" key="4">
    <source>
        <dbReference type="Proteomes" id="UP000199658"/>
    </source>
</evidence>
<dbReference type="Pfam" id="PF19029">
    <property type="entry name" value="DUF883_C"/>
    <property type="match status" value="1"/>
</dbReference>
<accession>A0A1I6GC24</accession>
<dbReference type="OrthoDB" id="7869845at2"/>
<evidence type="ECO:0000313" key="3">
    <source>
        <dbReference type="EMBL" id="SFR39691.1"/>
    </source>
</evidence>
<dbReference type="AlphaFoldDB" id="A0A1I6GC24"/>
<feature type="coiled-coil region" evidence="1">
    <location>
        <begin position="53"/>
        <end position="87"/>
    </location>
</feature>
<sequence length="110" mass="11520">MARATAKLEEISTPNSEDVAAQLATLKSDLIGLTEIIAEMSKGKAGEISEVAKAKAEAARASGAEQYEKAKERAADLQNQANDFVIKQPATSLAIAAGAGFLIGFLSNRR</sequence>
<evidence type="ECO:0000259" key="2">
    <source>
        <dbReference type="Pfam" id="PF19029"/>
    </source>
</evidence>
<gene>
    <name evidence="3" type="ORF">SAMN04488002_1215</name>
</gene>
<reference evidence="4" key="1">
    <citation type="submission" date="2016-10" db="EMBL/GenBank/DDBJ databases">
        <authorList>
            <person name="Varghese N."/>
            <person name="Submissions S."/>
        </authorList>
    </citation>
    <scope>NUCLEOTIDE SEQUENCE [LARGE SCALE GENOMIC DNA]</scope>
    <source>
        <strain evidence="4">DSM 26921</strain>
    </source>
</reference>
<protein>
    <submittedName>
        <fullName evidence="3">Membrane-anchored ribosome-binding protein, inhibits growth in stationary phase, ElaB/YqjD/DUF883 family</fullName>
    </submittedName>
</protein>